<evidence type="ECO:0008006" key="2">
    <source>
        <dbReference type="Google" id="ProtNLM"/>
    </source>
</evidence>
<evidence type="ECO:0000313" key="1">
    <source>
        <dbReference type="EMBL" id="KKL94292.1"/>
    </source>
</evidence>
<reference evidence="1" key="1">
    <citation type="journal article" date="2015" name="Nature">
        <title>Complex archaea that bridge the gap between prokaryotes and eukaryotes.</title>
        <authorList>
            <person name="Spang A."/>
            <person name="Saw J.H."/>
            <person name="Jorgensen S.L."/>
            <person name="Zaremba-Niedzwiedzka K."/>
            <person name="Martijn J."/>
            <person name="Lind A.E."/>
            <person name="van Eijk R."/>
            <person name="Schleper C."/>
            <person name="Guy L."/>
            <person name="Ettema T.J."/>
        </authorList>
    </citation>
    <scope>NUCLEOTIDE SEQUENCE</scope>
</reference>
<name>A0A0F9J529_9ZZZZ</name>
<proteinExistence type="predicted"/>
<protein>
    <recommendedName>
        <fullName evidence="2">ABM domain-containing protein</fullName>
    </recommendedName>
</protein>
<sequence>MPYIIVQTWHPTDIVTEVTEKYIEVMKEFPFDRSLGKETISIAANTNKKGVEAMSVMEVKQGKLEEAWAWAGRRLAPFHSIKGFEYEIRLWSTVAEALEGSEYSLPE</sequence>
<gene>
    <name evidence="1" type="ORF">LCGC14_1866100</name>
</gene>
<comment type="caution">
    <text evidence="1">The sequence shown here is derived from an EMBL/GenBank/DDBJ whole genome shotgun (WGS) entry which is preliminary data.</text>
</comment>
<accession>A0A0F9J529</accession>
<dbReference type="EMBL" id="LAZR01018963">
    <property type="protein sequence ID" value="KKL94292.1"/>
    <property type="molecule type" value="Genomic_DNA"/>
</dbReference>
<dbReference type="AlphaFoldDB" id="A0A0F9J529"/>
<organism evidence="1">
    <name type="scientific">marine sediment metagenome</name>
    <dbReference type="NCBI Taxonomy" id="412755"/>
    <lineage>
        <taxon>unclassified sequences</taxon>
        <taxon>metagenomes</taxon>
        <taxon>ecological metagenomes</taxon>
    </lineage>
</organism>